<sequence>MAASSIREVIEQLNEIVDHSINTGSRMGYFAVLYRCVTESVAQKINEGYFDDGPRMEKLDVLFANRYLDAYNAYANGKTCTASWQLAFDATKQWKPMVMHHLLLGMNAHISLDLGIATAIISPGDKINDIHNDFLKINALLIAMINDVKLKLFSMWPLSKLLAKLNTGDLENSMAGFSMIVAREAAWQVALAYAPLLTENAQQAYITERDKKVNAFGNRILNPGAWSSTVMYALRLFETGTTASKINKLNEEVTTV</sequence>
<proteinExistence type="predicted"/>
<keyword evidence="2" id="KW-1185">Reference proteome</keyword>
<dbReference type="EMBL" id="FOXQ01000001">
    <property type="protein sequence ID" value="SFP66667.1"/>
    <property type="molecule type" value="Genomic_DNA"/>
</dbReference>
<dbReference type="Proteomes" id="UP000199031">
    <property type="component" value="Unassembled WGS sequence"/>
</dbReference>
<dbReference type="Pfam" id="PF19458">
    <property type="entry name" value="DUF5995"/>
    <property type="match status" value="1"/>
</dbReference>
<evidence type="ECO:0000313" key="1">
    <source>
        <dbReference type="EMBL" id="SFP66667.1"/>
    </source>
</evidence>
<dbReference type="RefSeq" id="WP_090654366.1">
    <property type="nucleotide sequence ID" value="NZ_FOXQ01000001.1"/>
</dbReference>
<reference evidence="1 2" key="1">
    <citation type="submission" date="2016-10" db="EMBL/GenBank/DDBJ databases">
        <authorList>
            <person name="de Groot N.N."/>
        </authorList>
    </citation>
    <scope>NUCLEOTIDE SEQUENCE [LARGE SCALE GENOMIC DNA]</scope>
    <source>
        <strain evidence="1 2">DSM 28286</strain>
    </source>
</reference>
<dbReference type="OrthoDB" id="583431at2"/>
<dbReference type="AlphaFoldDB" id="A0A1I5S7U4"/>
<gene>
    <name evidence="1" type="ORF">SAMN05444277_101624</name>
</gene>
<organism evidence="1 2">
    <name type="scientific">Parafilimonas terrae</name>
    <dbReference type="NCBI Taxonomy" id="1465490"/>
    <lineage>
        <taxon>Bacteria</taxon>
        <taxon>Pseudomonadati</taxon>
        <taxon>Bacteroidota</taxon>
        <taxon>Chitinophagia</taxon>
        <taxon>Chitinophagales</taxon>
        <taxon>Chitinophagaceae</taxon>
        <taxon>Parafilimonas</taxon>
    </lineage>
</organism>
<name>A0A1I5S7U4_9BACT</name>
<dbReference type="STRING" id="1465490.SAMN05444277_101624"/>
<dbReference type="InterPro" id="IPR046037">
    <property type="entry name" value="DUF5995"/>
</dbReference>
<accession>A0A1I5S7U4</accession>
<protein>
    <submittedName>
        <fullName evidence="1">Uncharacterized protein</fullName>
    </submittedName>
</protein>
<evidence type="ECO:0000313" key="2">
    <source>
        <dbReference type="Proteomes" id="UP000199031"/>
    </source>
</evidence>